<comment type="similarity">
    <text evidence="1 9">Belongs to the small Tim family.</text>
</comment>
<protein>
    <recommendedName>
        <fullName evidence="9">Mitochondrial import inner membrane translocase subunit</fullName>
    </recommendedName>
</protein>
<dbReference type="FunFam" id="1.10.287.810:FF:000007">
    <property type="entry name" value="Mitochondrial import inner membrane translocase"/>
    <property type="match status" value="1"/>
</dbReference>
<dbReference type="GO" id="GO:0015031">
    <property type="term" value="P:protein transport"/>
    <property type="evidence" value="ECO:0007669"/>
    <property type="project" value="UniProtKB-KW"/>
</dbReference>
<dbReference type="SUPFAM" id="SSF144122">
    <property type="entry name" value="Tim10-like"/>
    <property type="match status" value="1"/>
</dbReference>
<dbReference type="PANTHER" id="PTHR11038">
    <property type="entry name" value="MITOCHONDRIAL IMPORT INNER MEMBRANE TRANSLOCASE SUBUNIT TIM10"/>
    <property type="match status" value="1"/>
</dbReference>
<keyword evidence="6 9" id="KW-0811">Translocation</keyword>
<evidence type="ECO:0000313" key="11">
    <source>
        <dbReference type="EMBL" id="CCO16975.1"/>
    </source>
</evidence>
<evidence type="ECO:0000256" key="6">
    <source>
        <dbReference type="ARBA" id="ARBA00023010"/>
    </source>
</evidence>
<sequence>MTDQGGGGGQNNMQTMTPEQREQAFAMANQEMEYRVDLFNKLVHSCYEKCIDKRFKDGDLNVGETACVDRCSSKYWQSVGIVGQLLGANQQQQQQP</sequence>
<evidence type="ECO:0000256" key="7">
    <source>
        <dbReference type="ARBA" id="ARBA00023128"/>
    </source>
</evidence>
<dbReference type="eggNOG" id="KOG3480">
    <property type="taxonomic scope" value="Eukaryota"/>
</dbReference>
<gene>
    <name evidence="11" type="ORF">Bathy06g02100</name>
</gene>
<proteinExistence type="inferred from homology"/>
<evidence type="ECO:0000313" key="12">
    <source>
        <dbReference type="Proteomes" id="UP000198341"/>
    </source>
</evidence>
<evidence type="ECO:0000256" key="8">
    <source>
        <dbReference type="ARBA" id="ARBA00023157"/>
    </source>
</evidence>
<dbReference type="OrthoDB" id="274922at2759"/>
<evidence type="ECO:0000256" key="1">
    <source>
        <dbReference type="ARBA" id="ARBA00006720"/>
    </source>
</evidence>
<accession>K8EWZ1</accession>
<dbReference type="InterPro" id="IPR035427">
    <property type="entry name" value="Tim10-like_dom_sf"/>
</dbReference>
<dbReference type="GO" id="GO:0005743">
    <property type="term" value="C:mitochondrial inner membrane"/>
    <property type="evidence" value="ECO:0007669"/>
    <property type="project" value="UniProtKB-SubCell"/>
</dbReference>
<comment type="subcellular location">
    <subcellularLocation>
        <location evidence="9">Mitochondrion inner membrane</location>
        <topology evidence="9">Peripheral membrane protein</topology>
        <orientation evidence="9">Intermembrane side</orientation>
    </subcellularLocation>
</comment>
<dbReference type="GO" id="GO:0046872">
    <property type="term" value="F:metal ion binding"/>
    <property type="evidence" value="ECO:0007669"/>
    <property type="project" value="UniProtKB-KW"/>
</dbReference>
<keyword evidence="3" id="KW-0479">Metal-binding</keyword>
<dbReference type="PANTHER" id="PTHR11038:SF16">
    <property type="entry name" value="MITOCHONDRIAL IMPORT INNER MEMBRANE TRANSLOCASE SUBUNIT TIM10"/>
    <property type="match status" value="1"/>
</dbReference>
<dbReference type="KEGG" id="bpg:Bathy06g02100"/>
<keyword evidence="9" id="KW-0143">Chaperone</keyword>
<evidence type="ECO:0000256" key="2">
    <source>
        <dbReference type="ARBA" id="ARBA00022448"/>
    </source>
</evidence>
<dbReference type="Pfam" id="PF02953">
    <property type="entry name" value="zf-Tim10_DDP"/>
    <property type="match status" value="1"/>
</dbReference>
<comment type="function">
    <text evidence="9">Mitochondrial intermembrane chaperone that participates in the import and insertion of some multi-pass transmembrane proteins into the mitochondrial inner membrane. Also required for the transfer of beta-barrel precursors from the TOM complex to the sorting and assembly machinery (SAM complex) of the outer membrane. Acts as a chaperone-like protein that protects the hydrophobic precursors from aggregation and guide them through the mitochondrial intermembrane space.</text>
</comment>
<dbReference type="AlphaFoldDB" id="K8EWZ1"/>
<reference evidence="11 12" key="1">
    <citation type="submission" date="2011-10" db="EMBL/GenBank/DDBJ databases">
        <authorList>
            <person name="Genoscope - CEA"/>
        </authorList>
    </citation>
    <scope>NUCLEOTIDE SEQUENCE [LARGE SCALE GENOMIC DNA]</scope>
    <source>
        <strain evidence="11 12">RCC 1105</strain>
    </source>
</reference>
<evidence type="ECO:0000259" key="10">
    <source>
        <dbReference type="Pfam" id="PF02953"/>
    </source>
</evidence>
<evidence type="ECO:0000256" key="4">
    <source>
        <dbReference type="ARBA" id="ARBA00022833"/>
    </source>
</evidence>
<keyword evidence="4" id="KW-0862">Zinc</keyword>
<dbReference type="GO" id="GO:0045039">
    <property type="term" value="P:protein insertion into mitochondrial inner membrane"/>
    <property type="evidence" value="ECO:0007669"/>
    <property type="project" value="TreeGrafter"/>
</dbReference>
<dbReference type="Gene3D" id="1.10.287.810">
    <property type="entry name" value="Mitochondrial import inner membrane translocase subunit tim13 like domains"/>
    <property type="match status" value="1"/>
</dbReference>
<dbReference type="InterPro" id="IPR004217">
    <property type="entry name" value="Tim10-like"/>
</dbReference>
<dbReference type="STRING" id="41875.K8EWZ1"/>
<comment type="subunit">
    <text evidence="9">Heterohexamer.</text>
</comment>
<keyword evidence="5 9" id="KW-0653">Protein transport</keyword>
<evidence type="ECO:0000256" key="5">
    <source>
        <dbReference type="ARBA" id="ARBA00022927"/>
    </source>
</evidence>
<dbReference type="EMBL" id="FO082273">
    <property type="protein sequence ID" value="CCO16975.1"/>
    <property type="molecule type" value="Genomic_DNA"/>
</dbReference>
<keyword evidence="12" id="KW-1185">Reference proteome</keyword>
<dbReference type="GeneID" id="19015190"/>
<keyword evidence="7 9" id="KW-0496">Mitochondrion</keyword>
<evidence type="ECO:0000256" key="9">
    <source>
        <dbReference type="RuleBase" id="RU367043"/>
    </source>
</evidence>
<name>K8EWZ1_9CHLO</name>
<dbReference type="RefSeq" id="XP_007512375.1">
    <property type="nucleotide sequence ID" value="XM_007512313.1"/>
</dbReference>
<keyword evidence="9" id="KW-0472">Membrane</keyword>
<keyword evidence="9" id="KW-0999">Mitochondrion inner membrane</keyword>
<comment type="domain">
    <text evidence="9">The twin CX3C motif contains 4 conserved Cys residues that form 2 disulfide bonds in the mitochondrial intermembrane space.</text>
</comment>
<organism evidence="11 12">
    <name type="scientific">Bathycoccus prasinos</name>
    <dbReference type="NCBI Taxonomy" id="41875"/>
    <lineage>
        <taxon>Eukaryota</taxon>
        <taxon>Viridiplantae</taxon>
        <taxon>Chlorophyta</taxon>
        <taxon>Mamiellophyceae</taxon>
        <taxon>Mamiellales</taxon>
        <taxon>Bathycoccaceae</taxon>
        <taxon>Bathycoccus</taxon>
    </lineage>
</organism>
<keyword evidence="2 9" id="KW-0813">Transport</keyword>
<feature type="domain" description="Tim10-like" evidence="10">
    <location>
        <begin position="25"/>
        <end position="85"/>
    </location>
</feature>
<keyword evidence="8 9" id="KW-1015">Disulfide bond</keyword>
<evidence type="ECO:0000256" key="3">
    <source>
        <dbReference type="ARBA" id="ARBA00022723"/>
    </source>
</evidence>
<dbReference type="Proteomes" id="UP000198341">
    <property type="component" value="Chromosome 6"/>
</dbReference>